<sequence length="110" mass="11952">MAYSSSCVITAVAVSILVSLAVVVSILHECGLIYAEGMEGREWLKLYLRQWMSPELHRHQWMPPPVGNEEETGAPVGNGVAQAPNGAGGNEARETGGRWRKNGYGRREGT</sequence>
<gene>
    <name evidence="2" type="primary">B1043F11.36</name>
</gene>
<dbReference type="EMBL" id="AP006156">
    <property type="protein sequence ID" value="BAD34324.1"/>
    <property type="molecule type" value="Genomic_DNA"/>
</dbReference>
<evidence type="ECO:0000256" key="1">
    <source>
        <dbReference type="SAM" id="MobiDB-lite"/>
    </source>
</evidence>
<evidence type="ECO:0000313" key="3">
    <source>
        <dbReference type="Proteomes" id="UP000000763"/>
    </source>
</evidence>
<proteinExistence type="predicted"/>
<protein>
    <submittedName>
        <fullName evidence="2">Uncharacterized protein</fullName>
    </submittedName>
</protein>
<name>A0A0P0XKU3_ORYSJ</name>
<feature type="region of interest" description="Disordered" evidence="1">
    <location>
        <begin position="62"/>
        <end position="110"/>
    </location>
</feature>
<evidence type="ECO:0000313" key="2">
    <source>
        <dbReference type="EMBL" id="BAD34324.1"/>
    </source>
</evidence>
<organism evidence="2 3">
    <name type="scientific">Oryza sativa subsp. japonica</name>
    <name type="common">Rice</name>
    <dbReference type="NCBI Taxonomy" id="39947"/>
    <lineage>
        <taxon>Eukaryota</taxon>
        <taxon>Viridiplantae</taxon>
        <taxon>Streptophyta</taxon>
        <taxon>Embryophyta</taxon>
        <taxon>Tracheophyta</taxon>
        <taxon>Spermatophyta</taxon>
        <taxon>Magnoliopsida</taxon>
        <taxon>Liliopsida</taxon>
        <taxon>Poales</taxon>
        <taxon>Poaceae</taxon>
        <taxon>BOP clade</taxon>
        <taxon>Oryzoideae</taxon>
        <taxon>Oryzeae</taxon>
        <taxon>Oryzinae</taxon>
        <taxon>Oryza</taxon>
        <taxon>Oryza sativa</taxon>
    </lineage>
</organism>
<reference evidence="3" key="2">
    <citation type="journal article" date="2008" name="Nucleic Acids Res.">
        <title>The rice annotation project database (RAP-DB): 2008 update.</title>
        <authorList>
            <consortium name="The rice annotation project (RAP)"/>
        </authorList>
    </citation>
    <scope>GENOME REANNOTATION</scope>
    <source>
        <strain evidence="3">cv. Nipponbare</strain>
    </source>
</reference>
<accession>A0A0P0XKU3</accession>
<dbReference type="Proteomes" id="UP000000763">
    <property type="component" value="Chromosome 9"/>
</dbReference>
<dbReference type="AlphaFoldDB" id="A0A0P0XKU3"/>
<reference evidence="3" key="1">
    <citation type="journal article" date="2005" name="Nature">
        <title>The map-based sequence of the rice genome.</title>
        <authorList>
            <consortium name="International rice genome sequencing project (IRGSP)"/>
            <person name="Matsumoto T."/>
            <person name="Wu J."/>
            <person name="Kanamori H."/>
            <person name="Katayose Y."/>
            <person name="Fujisawa M."/>
            <person name="Namiki N."/>
            <person name="Mizuno H."/>
            <person name="Yamamoto K."/>
            <person name="Antonio B.A."/>
            <person name="Baba T."/>
            <person name="Sakata K."/>
            <person name="Nagamura Y."/>
            <person name="Aoki H."/>
            <person name="Arikawa K."/>
            <person name="Arita K."/>
            <person name="Bito T."/>
            <person name="Chiden Y."/>
            <person name="Fujitsuka N."/>
            <person name="Fukunaka R."/>
            <person name="Hamada M."/>
            <person name="Harada C."/>
            <person name="Hayashi A."/>
            <person name="Hijishita S."/>
            <person name="Honda M."/>
            <person name="Hosokawa S."/>
            <person name="Ichikawa Y."/>
            <person name="Idonuma A."/>
            <person name="Iijima M."/>
            <person name="Ikeda M."/>
            <person name="Ikeno M."/>
            <person name="Ito K."/>
            <person name="Ito S."/>
            <person name="Ito T."/>
            <person name="Ito Y."/>
            <person name="Ito Y."/>
            <person name="Iwabuchi A."/>
            <person name="Kamiya K."/>
            <person name="Karasawa W."/>
            <person name="Kurita K."/>
            <person name="Katagiri S."/>
            <person name="Kikuta A."/>
            <person name="Kobayashi H."/>
            <person name="Kobayashi N."/>
            <person name="Machita K."/>
            <person name="Maehara T."/>
            <person name="Masukawa M."/>
            <person name="Mizubayashi T."/>
            <person name="Mukai Y."/>
            <person name="Nagasaki H."/>
            <person name="Nagata Y."/>
            <person name="Naito S."/>
            <person name="Nakashima M."/>
            <person name="Nakama Y."/>
            <person name="Nakamichi Y."/>
            <person name="Nakamura M."/>
            <person name="Meguro A."/>
            <person name="Negishi M."/>
            <person name="Ohta I."/>
            <person name="Ohta T."/>
            <person name="Okamoto M."/>
            <person name="Ono N."/>
            <person name="Saji S."/>
            <person name="Sakaguchi M."/>
            <person name="Sakai K."/>
            <person name="Shibata M."/>
            <person name="Shimokawa T."/>
            <person name="Song J."/>
            <person name="Takazaki Y."/>
            <person name="Terasawa K."/>
            <person name="Tsugane M."/>
            <person name="Tsuji K."/>
            <person name="Ueda S."/>
            <person name="Waki K."/>
            <person name="Yamagata H."/>
            <person name="Yamamoto M."/>
            <person name="Yamamoto S."/>
            <person name="Yamane H."/>
            <person name="Yoshiki S."/>
            <person name="Yoshihara R."/>
            <person name="Yukawa K."/>
            <person name="Zhong H."/>
            <person name="Yano M."/>
            <person name="Yuan Q."/>
            <person name="Ouyang S."/>
            <person name="Liu J."/>
            <person name="Jones K.M."/>
            <person name="Gansberger K."/>
            <person name="Moffat K."/>
            <person name="Hill J."/>
            <person name="Bera J."/>
            <person name="Fadrosh D."/>
            <person name="Jin S."/>
            <person name="Johri S."/>
            <person name="Kim M."/>
            <person name="Overton L."/>
            <person name="Reardon M."/>
            <person name="Tsitrin T."/>
            <person name="Vuong H."/>
            <person name="Weaver B."/>
            <person name="Ciecko A."/>
            <person name="Tallon L."/>
            <person name="Jackson J."/>
            <person name="Pai G."/>
            <person name="Aken S.V."/>
            <person name="Utterback T."/>
            <person name="Reidmuller S."/>
            <person name="Feldblyum T."/>
            <person name="Hsiao J."/>
            <person name="Zismann V."/>
            <person name="Iobst S."/>
            <person name="de Vazeille A.R."/>
            <person name="Buell C.R."/>
            <person name="Ying K."/>
            <person name="Li Y."/>
            <person name="Lu T."/>
            <person name="Huang Y."/>
            <person name="Zhao Q."/>
            <person name="Feng Q."/>
            <person name="Zhang L."/>
            <person name="Zhu J."/>
            <person name="Weng Q."/>
            <person name="Mu J."/>
            <person name="Lu Y."/>
            <person name="Fan D."/>
            <person name="Liu Y."/>
            <person name="Guan J."/>
            <person name="Zhang Y."/>
            <person name="Yu S."/>
            <person name="Liu X."/>
            <person name="Zhang Y."/>
            <person name="Hong G."/>
            <person name="Han B."/>
            <person name="Choisne N."/>
            <person name="Demange N."/>
            <person name="Orjeda G."/>
            <person name="Samain S."/>
            <person name="Cattolico L."/>
            <person name="Pelletier E."/>
            <person name="Couloux A."/>
            <person name="Segurens B."/>
            <person name="Wincker P."/>
            <person name="D'Hont A."/>
            <person name="Scarpelli C."/>
            <person name="Weissenbach J."/>
            <person name="Salanoubat M."/>
            <person name="Quetier F."/>
            <person name="Yu Y."/>
            <person name="Kim H.R."/>
            <person name="Rambo T."/>
            <person name="Currie J."/>
            <person name="Collura K."/>
            <person name="Luo M."/>
            <person name="Yang T."/>
            <person name="Ammiraju J.S.S."/>
            <person name="Engler F."/>
            <person name="Soderlund C."/>
            <person name="Wing R.A."/>
            <person name="Palmer L.E."/>
            <person name="de la Bastide M."/>
            <person name="Spiegel L."/>
            <person name="Nascimento L."/>
            <person name="Zutavern T."/>
            <person name="O'Shaughnessy A."/>
            <person name="Dike S."/>
            <person name="Dedhia N."/>
            <person name="Preston R."/>
            <person name="Balija V."/>
            <person name="McCombie W.R."/>
            <person name="Chow T."/>
            <person name="Chen H."/>
            <person name="Chung M."/>
            <person name="Chen C."/>
            <person name="Shaw J."/>
            <person name="Wu H."/>
            <person name="Hsiao K."/>
            <person name="Chao Y."/>
            <person name="Chu M."/>
            <person name="Cheng C."/>
            <person name="Hour A."/>
            <person name="Lee P."/>
            <person name="Lin S."/>
            <person name="Lin Y."/>
            <person name="Liou J."/>
            <person name="Liu S."/>
            <person name="Hsing Y."/>
            <person name="Raghuvanshi S."/>
            <person name="Mohanty A."/>
            <person name="Bharti A.K."/>
            <person name="Gaur A."/>
            <person name="Gupta V."/>
            <person name="Kumar D."/>
            <person name="Ravi V."/>
            <person name="Vij S."/>
            <person name="Kapur A."/>
            <person name="Khurana P."/>
            <person name="Khurana P."/>
            <person name="Khurana J.P."/>
            <person name="Tyagi A.K."/>
            <person name="Gaikwad K."/>
            <person name="Singh A."/>
            <person name="Dalal V."/>
            <person name="Srivastava S."/>
            <person name="Dixit A."/>
            <person name="Pal A.K."/>
            <person name="Ghazi I.A."/>
            <person name="Yadav M."/>
            <person name="Pandit A."/>
            <person name="Bhargava A."/>
            <person name="Sureshbabu K."/>
            <person name="Batra K."/>
            <person name="Sharma T.R."/>
            <person name="Mohapatra T."/>
            <person name="Singh N.K."/>
            <person name="Messing J."/>
            <person name="Nelson A.B."/>
            <person name="Fuks G."/>
            <person name="Kavchok S."/>
            <person name="Keizer G."/>
            <person name="Linton E."/>
            <person name="Llaca V."/>
            <person name="Song R."/>
            <person name="Tanyolac B."/>
            <person name="Young S."/>
            <person name="Ho-Il K."/>
            <person name="Hahn J.H."/>
            <person name="Sangsakoo G."/>
            <person name="Vanavichit A."/>
            <person name="de Mattos Luiz.A.T."/>
            <person name="Zimmer P.D."/>
            <person name="Malone G."/>
            <person name="Dellagostin O."/>
            <person name="de Oliveira A.C."/>
            <person name="Bevan M."/>
            <person name="Bancroft I."/>
            <person name="Minx P."/>
            <person name="Cordum H."/>
            <person name="Wilson R."/>
            <person name="Cheng Z."/>
            <person name="Jin W."/>
            <person name="Jiang J."/>
            <person name="Leong S.A."/>
            <person name="Iwama H."/>
            <person name="Gojobori T."/>
            <person name="Itoh T."/>
            <person name="Niimura Y."/>
            <person name="Fujii Y."/>
            <person name="Habara T."/>
            <person name="Sakai H."/>
            <person name="Sato Y."/>
            <person name="Wilson G."/>
            <person name="Kumar K."/>
            <person name="McCouch S."/>
            <person name="Juretic N."/>
            <person name="Hoen D."/>
            <person name="Wright S."/>
            <person name="Bruskiewich R."/>
            <person name="Bureau T."/>
            <person name="Miyao A."/>
            <person name="Hirochika H."/>
            <person name="Nishikawa T."/>
            <person name="Kadowaki K."/>
            <person name="Sugiura M."/>
            <person name="Burr B."/>
            <person name="Sasaki T."/>
        </authorList>
    </citation>
    <scope>NUCLEOTIDE SEQUENCE [LARGE SCALE GENOMIC DNA]</scope>
    <source>
        <strain evidence="3">cv. Nipponbare</strain>
    </source>
</reference>